<dbReference type="SUPFAM" id="SSF56112">
    <property type="entry name" value="Protein kinase-like (PK-like)"/>
    <property type="match status" value="2"/>
</dbReference>
<dbReference type="InterPro" id="IPR008271">
    <property type="entry name" value="Ser/Thr_kinase_AS"/>
</dbReference>
<dbReference type="PANTHER" id="PTHR47976:SF7">
    <property type="entry name" value="RECEPTOR-LIKE SERINE_THREONINE-PROTEIN KINASE"/>
    <property type="match status" value="1"/>
</dbReference>
<dbReference type="EMBL" id="JAUIZM010000008">
    <property type="protein sequence ID" value="KAK1371556.1"/>
    <property type="molecule type" value="Genomic_DNA"/>
</dbReference>
<keyword evidence="8 22" id="KW-0418">Kinase</keyword>
<evidence type="ECO:0000313" key="22">
    <source>
        <dbReference type="EMBL" id="KAK1371556.1"/>
    </source>
</evidence>
<dbReference type="CDD" id="cd00028">
    <property type="entry name" value="B_lectin"/>
    <property type="match status" value="1"/>
</dbReference>
<evidence type="ECO:0000259" key="19">
    <source>
        <dbReference type="PROSITE" id="PS50011"/>
    </source>
</evidence>
<keyword evidence="7 16" id="KW-0547">Nucleotide-binding</keyword>
<evidence type="ECO:0000256" key="17">
    <source>
        <dbReference type="SAM" id="MobiDB-lite"/>
    </source>
</evidence>
<dbReference type="PROSITE" id="PS50927">
    <property type="entry name" value="BULB_LECTIN"/>
    <property type="match status" value="2"/>
</dbReference>
<feature type="domain" description="Bulb-type lectin" evidence="21">
    <location>
        <begin position="86"/>
        <end position="208"/>
    </location>
</feature>
<evidence type="ECO:0000256" key="3">
    <source>
        <dbReference type="ARBA" id="ARBA00022536"/>
    </source>
</evidence>
<dbReference type="PANTHER" id="PTHR47976">
    <property type="entry name" value="G-TYPE LECTIN S-RECEPTOR-LIKE SERINE/THREONINE-PROTEIN KINASE SD2-5"/>
    <property type="match status" value="1"/>
</dbReference>
<sequence>MLLDYSRNLKIADFGVARVEAQNPKDMTGETGMLGYMAPKGKALADDDNDFDVGDPSDESTEFDDRVTLYHKTPTELEQEPAQERASNFTQGSSLTPTENPVWQSSSGLFAFGFYRQGDNRYGVGIFFAGLPHNKTVVWTANRDDPPVSNDVTLRLTPDGRLVIQQKSQESPTDVVKLNQSISYASMLDSGNFVLYGSNQEMIWQSFDHPTDAILPGQILSQERDLVSGRTESDYSQGKFRLKMQGDSNLVLYPAKTIDSSLNSYWSTGTFGRGGLNVTLNLDPDGHLYLRSDSGFGDSFYVLQNLTEGFPEKQRVYLMKIDFDGILRLYSLSLDGKGNSSSVVWSAPTNRCDPKGLCGSNAYCTLTNDGGAKCECPFGFNFISLDNRNDCERNYTVDGCNNKDQTIQYNMTQLQHTWWENDPDSVDQMKTKEECEAACLADCKCEAALFKDGDCKKVSLPLRYGKYSSTDSTIAYIKWAPPKAEKNNKDRSVIPVLIGGIGGGLAVMLVILLVSYWGVRQQRRRQSTKLKENFFKQNGGIMLQQLLYKAENTAERAKIYTEEELKKATNNYDENNVIGQGGYGTVYKGLLDDTLVAIKRSKVVDRSQIDQFVNEMIILSQISHPNVVKLLGCCLETPVPLLIYEYVTNNTLYYHIHDEGSASSIPWNMRLRIATEIAGALAHMHSAPVHIIHRDVKSANILLDDEYTAKVSDFGVSRLFSPEETHLATLVQGTFGYIDPEYFHSGILTQKSDVYSFGVVLAELLTGAKVVSFGREEKNRNLGLYFLSALEDDRLYTILEPRVRKEGHPEQLEGAAEIAKKCLRIEGAKRPTMKEVEEELVQLRRLNIEDYTLVEIGPNIKDREPLLDEVIQSYDSNVKGLQRRMSSKSMP</sequence>
<proteinExistence type="predicted"/>
<comment type="caution">
    <text evidence="15">Lacks conserved residue(s) required for the propagation of feature annotation.</text>
</comment>
<feature type="domain" description="EGF-like" evidence="20">
    <location>
        <begin position="348"/>
        <end position="392"/>
    </location>
</feature>
<evidence type="ECO:0000256" key="14">
    <source>
        <dbReference type="ARBA" id="ARBA00047951"/>
    </source>
</evidence>
<dbReference type="PROSITE" id="PS50026">
    <property type="entry name" value="EGF_3"/>
    <property type="match status" value="1"/>
</dbReference>
<dbReference type="GO" id="GO:0005524">
    <property type="term" value="F:ATP binding"/>
    <property type="evidence" value="ECO:0007669"/>
    <property type="project" value="UniProtKB-UniRule"/>
</dbReference>
<dbReference type="GO" id="GO:0016020">
    <property type="term" value="C:membrane"/>
    <property type="evidence" value="ECO:0007669"/>
    <property type="project" value="UniProtKB-SubCell"/>
</dbReference>
<dbReference type="FunFam" id="3.30.200.20:FF:000043">
    <property type="entry name" value="Wall-associated receptor kinase 2"/>
    <property type="match status" value="1"/>
</dbReference>
<keyword evidence="22" id="KW-0675">Receptor</keyword>
<dbReference type="InterPro" id="IPR001480">
    <property type="entry name" value="Bulb-type_lectin_dom"/>
</dbReference>
<evidence type="ECO:0000259" key="20">
    <source>
        <dbReference type="PROSITE" id="PS50026"/>
    </source>
</evidence>
<evidence type="ECO:0000313" key="23">
    <source>
        <dbReference type="Proteomes" id="UP001237642"/>
    </source>
</evidence>
<dbReference type="InterPro" id="IPR011009">
    <property type="entry name" value="Kinase-like_dom_sf"/>
</dbReference>
<feature type="compositionally biased region" description="Polar residues" evidence="17">
    <location>
        <begin position="85"/>
        <end position="100"/>
    </location>
</feature>
<keyword evidence="9 16" id="KW-0067">ATP-binding</keyword>
<feature type="transmembrane region" description="Helical" evidence="18">
    <location>
        <begin position="493"/>
        <end position="519"/>
    </location>
</feature>
<dbReference type="FunFam" id="2.90.10.10:FF:000013">
    <property type="entry name" value="G-type lectin S-receptor-like serine/threonine-protein kinase LECRK1"/>
    <property type="match status" value="1"/>
</dbReference>
<evidence type="ECO:0000256" key="5">
    <source>
        <dbReference type="ARBA" id="ARBA00022692"/>
    </source>
</evidence>
<keyword evidence="3 15" id="KW-0245">EGF-like domain</keyword>
<dbReference type="SMART" id="SM00108">
    <property type="entry name" value="B_lectin"/>
    <property type="match status" value="2"/>
</dbReference>
<dbReference type="PROSITE" id="PS00108">
    <property type="entry name" value="PROTEIN_KINASE_ST"/>
    <property type="match status" value="1"/>
</dbReference>
<dbReference type="FunFam" id="1.10.510.10:FF:000084">
    <property type="entry name" value="Wall-associated receptor kinase 2"/>
    <property type="match status" value="1"/>
</dbReference>
<dbReference type="CDD" id="cd14066">
    <property type="entry name" value="STKc_IRAK"/>
    <property type="match status" value="1"/>
</dbReference>
<dbReference type="PROSITE" id="PS50011">
    <property type="entry name" value="PROTEIN_KINASE_DOM"/>
    <property type="match status" value="1"/>
</dbReference>
<evidence type="ECO:0000256" key="9">
    <source>
        <dbReference type="ARBA" id="ARBA00022840"/>
    </source>
</evidence>
<dbReference type="InterPro" id="IPR000742">
    <property type="entry name" value="EGF"/>
</dbReference>
<comment type="catalytic activity">
    <reaction evidence="14">
        <text>L-threonyl-[protein] + ATP = O-phospho-L-threonyl-[protein] + ADP + H(+)</text>
        <dbReference type="Rhea" id="RHEA:46608"/>
        <dbReference type="Rhea" id="RHEA-COMP:11060"/>
        <dbReference type="Rhea" id="RHEA-COMP:11605"/>
        <dbReference type="ChEBI" id="CHEBI:15378"/>
        <dbReference type="ChEBI" id="CHEBI:30013"/>
        <dbReference type="ChEBI" id="CHEBI:30616"/>
        <dbReference type="ChEBI" id="CHEBI:61977"/>
        <dbReference type="ChEBI" id="CHEBI:456216"/>
    </reaction>
</comment>
<dbReference type="Gene3D" id="2.90.10.10">
    <property type="entry name" value="Bulb-type lectin domain"/>
    <property type="match status" value="2"/>
</dbReference>
<evidence type="ECO:0000256" key="13">
    <source>
        <dbReference type="ARBA" id="ARBA00047558"/>
    </source>
</evidence>
<keyword evidence="2" id="KW-0723">Serine/threonine-protein kinase</keyword>
<comment type="subcellular location">
    <subcellularLocation>
        <location evidence="1">Membrane</location>
        <topology evidence="1">Single-pass type I membrane protein</topology>
    </subcellularLocation>
</comment>
<dbReference type="InterPro" id="IPR017441">
    <property type="entry name" value="Protein_kinase_ATP_BS"/>
</dbReference>
<keyword evidence="5 18" id="KW-0812">Transmembrane</keyword>
<dbReference type="InterPro" id="IPR051343">
    <property type="entry name" value="G-type_lectin_kinases/EP1-like"/>
</dbReference>
<organism evidence="22 23">
    <name type="scientific">Heracleum sosnowskyi</name>
    <dbReference type="NCBI Taxonomy" id="360622"/>
    <lineage>
        <taxon>Eukaryota</taxon>
        <taxon>Viridiplantae</taxon>
        <taxon>Streptophyta</taxon>
        <taxon>Embryophyta</taxon>
        <taxon>Tracheophyta</taxon>
        <taxon>Spermatophyta</taxon>
        <taxon>Magnoliopsida</taxon>
        <taxon>eudicotyledons</taxon>
        <taxon>Gunneridae</taxon>
        <taxon>Pentapetalae</taxon>
        <taxon>asterids</taxon>
        <taxon>campanulids</taxon>
        <taxon>Apiales</taxon>
        <taxon>Apiaceae</taxon>
        <taxon>Apioideae</taxon>
        <taxon>apioid superclade</taxon>
        <taxon>Tordylieae</taxon>
        <taxon>Tordyliinae</taxon>
        <taxon>Heracleum</taxon>
    </lineage>
</organism>
<evidence type="ECO:0000256" key="2">
    <source>
        <dbReference type="ARBA" id="ARBA00022527"/>
    </source>
</evidence>
<reference evidence="22" key="1">
    <citation type="submission" date="2023-02" db="EMBL/GenBank/DDBJ databases">
        <title>Genome of toxic invasive species Heracleum sosnowskyi carries increased number of genes despite the absence of recent whole-genome duplications.</title>
        <authorList>
            <person name="Schelkunov M."/>
            <person name="Shtratnikova V."/>
            <person name="Makarenko M."/>
            <person name="Klepikova A."/>
            <person name="Omelchenko D."/>
            <person name="Novikova G."/>
            <person name="Obukhova E."/>
            <person name="Bogdanov V."/>
            <person name="Penin A."/>
            <person name="Logacheva M."/>
        </authorList>
    </citation>
    <scope>NUCLEOTIDE SEQUENCE</scope>
    <source>
        <strain evidence="22">Hsosn_3</strain>
        <tissue evidence="22">Leaf</tissue>
    </source>
</reference>
<dbReference type="SMART" id="SM00220">
    <property type="entry name" value="S_TKc"/>
    <property type="match status" value="1"/>
</dbReference>
<feature type="binding site" evidence="16">
    <location>
        <position position="599"/>
    </location>
    <ligand>
        <name>ATP</name>
        <dbReference type="ChEBI" id="CHEBI:30616"/>
    </ligand>
</feature>
<dbReference type="InterPro" id="IPR000719">
    <property type="entry name" value="Prot_kinase_dom"/>
</dbReference>
<evidence type="ECO:0000256" key="1">
    <source>
        <dbReference type="ARBA" id="ARBA00004479"/>
    </source>
</evidence>
<evidence type="ECO:0000256" key="11">
    <source>
        <dbReference type="ARBA" id="ARBA00023136"/>
    </source>
</evidence>
<feature type="region of interest" description="Disordered" evidence="17">
    <location>
        <begin position="74"/>
        <end position="100"/>
    </location>
</feature>
<dbReference type="AlphaFoldDB" id="A0AAD8HQV8"/>
<evidence type="ECO:0000256" key="4">
    <source>
        <dbReference type="ARBA" id="ARBA00022679"/>
    </source>
</evidence>
<dbReference type="Proteomes" id="UP001237642">
    <property type="component" value="Unassembled WGS sequence"/>
</dbReference>
<keyword evidence="4" id="KW-0808">Transferase</keyword>
<evidence type="ECO:0000256" key="7">
    <source>
        <dbReference type="ARBA" id="ARBA00022741"/>
    </source>
</evidence>
<name>A0AAD8HQV8_9APIA</name>
<evidence type="ECO:0000256" key="10">
    <source>
        <dbReference type="ARBA" id="ARBA00022989"/>
    </source>
</evidence>
<dbReference type="FunFam" id="2.90.10.10:FF:000026">
    <property type="entry name" value="Serine/threonine-protein kinase"/>
    <property type="match status" value="1"/>
</dbReference>
<dbReference type="InterPro" id="IPR001245">
    <property type="entry name" value="Ser-Thr/Tyr_kinase_cat_dom"/>
</dbReference>
<gene>
    <name evidence="22" type="ORF">POM88_037648</name>
</gene>
<evidence type="ECO:0000256" key="12">
    <source>
        <dbReference type="ARBA" id="ARBA00023180"/>
    </source>
</evidence>
<accession>A0AAD8HQV8</accession>
<feature type="domain" description="Bulb-type lectin" evidence="21">
    <location>
        <begin position="211"/>
        <end position="342"/>
    </location>
</feature>
<comment type="caution">
    <text evidence="22">The sequence shown here is derived from an EMBL/GenBank/DDBJ whole genome shotgun (WGS) entry which is preliminary data.</text>
</comment>
<keyword evidence="6" id="KW-0732">Signal</keyword>
<keyword evidence="11 18" id="KW-0472">Membrane</keyword>
<dbReference type="Gene3D" id="1.10.510.10">
    <property type="entry name" value="Transferase(Phosphotransferase) domain 1"/>
    <property type="match status" value="1"/>
</dbReference>
<reference evidence="22" key="2">
    <citation type="submission" date="2023-05" db="EMBL/GenBank/DDBJ databases">
        <authorList>
            <person name="Schelkunov M.I."/>
        </authorList>
    </citation>
    <scope>NUCLEOTIDE SEQUENCE</scope>
    <source>
        <strain evidence="22">Hsosn_3</strain>
        <tissue evidence="22">Leaf</tissue>
    </source>
</reference>
<dbReference type="GO" id="GO:0004674">
    <property type="term" value="F:protein serine/threonine kinase activity"/>
    <property type="evidence" value="ECO:0007669"/>
    <property type="project" value="UniProtKB-KW"/>
</dbReference>
<evidence type="ECO:0000256" key="6">
    <source>
        <dbReference type="ARBA" id="ARBA00022729"/>
    </source>
</evidence>
<dbReference type="Pfam" id="PF07714">
    <property type="entry name" value="PK_Tyr_Ser-Thr"/>
    <property type="match status" value="1"/>
</dbReference>
<protein>
    <submittedName>
        <fullName evidence="22">Receptor-like serine/threonine-protein kinase</fullName>
    </submittedName>
</protein>
<dbReference type="Pfam" id="PF01453">
    <property type="entry name" value="B_lectin"/>
    <property type="match status" value="1"/>
</dbReference>
<evidence type="ECO:0000256" key="16">
    <source>
        <dbReference type="PROSITE-ProRule" id="PRU10141"/>
    </source>
</evidence>
<evidence type="ECO:0000256" key="18">
    <source>
        <dbReference type="SAM" id="Phobius"/>
    </source>
</evidence>
<keyword evidence="10 18" id="KW-1133">Transmembrane helix</keyword>
<evidence type="ECO:0000256" key="8">
    <source>
        <dbReference type="ARBA" id="ARBA00022777"/>
    </source>
</evidence>
<keyword evidence="12" id="KW-0325">Glycoprotein</keyword>
<dbReference type="PROSITE" id="PS00107">
    <property type="entry name" value="PROTEIN_KINASE_ATP"/>
    <property type="match status" value="1"/>
</dbReference>
<dbReference type="InterPro" id="IPR036426">
    <property type="entry name" value="Bulb-type_lectin_dom_sf"/>
</dbReference>
<comment type="catalytic activity">
    <reaction evidence="13">
        <text>L-seryl-[protein] + ATP = O-phospho-L-seryl-[protein] + ADP + H(+)</text>
        <dbReference type="Rhea" id="RHEA:17989"/>
        <dbReference type="Rhea" id="RHEA-COMP:9863"/>
        <dbReference type="Rhea" id="RHEA-COMP:11604"/>
        <dbReference type="ChEBI" id="CHEBI:15378"/>
        <dbReference type="ChEBI" id="CHEBI:29999"/>
        <dbReference type="ChEBI" id="CHEBI:30616"/>
        <dbReference type="ChEBI" id="CHEBI:83421"/>
        <dbReference type="ChEBI" id="CHEBI:456216"/>
    </reaction>
</comment>
<evidence type="ECO:0000259" key="21">
    <source>
        <dbReference type="PROSITE" id="PS50927"/>
    </source>
</evidence>
<dbReference type="SUPFAM" id="SSF51110">
    <property type="entry name" value="alpha-D-mannose-specific plant lectins"/>
    <property type="match status" value="2"/>
</dbReference>
<dbReference type="Gene3D" id="3.30.200.20">
    <property type="entry name" value="Phosphorylase Kinase, domain 1"/>
    <property type="match status" value="1"/>
</dbReference>
<feature type="domain" description="Protein kinase" evidence="19">
    <location>
        <begin position="572"/>
        <end position="841"/>
    </location>
</feature>
<keyword evidence="23" id="KW-1185">Reference proteome</keyword>
<evidence type="ECO:0000256" key="15">
    <source>
        <dbReference type="PROSITE-ProRule" id="PRU00076"/>
    </source>
</evidence>